<dbReference type="RefSeq" id="WP_259871614.1">
    <property type="nucleotide sequence ID" value="NZ_JAMQJZ010000008.1"/>
</dbReference>
<reference evidence="2" key="1">
    <citation type="submission" date="2022-06" db="EMBL/GenBank/DDBJ databases">
        <title>Aquibacillus sp. a new bacterium isolated from soil saline samples.</title>
        <authorList>
            <person name="Galisteo C."/>
            <person name="De La Haba R."/>
            <person name="Sanchez-Porro C."/>
            <person name="Ventosa A."/>
        </authorList>
    </citation>
    <scope>NUCLEOTIDE SEQUENCE</scope>
    <source>
        <strain evidence="2">JCM 12387</strain>
    </source>
</reference>
<gene>
    <name evidence="2" type="ORF">NC661_11210</name>
</gene>
<keyword evidence="1" id="KW-0472">Membrane</keyword>
<proteinExistence type="predicted"/>
<organism evidence="2 3">
    <name type="scientific">Aquibacillus koreensis</name>
    <dbReference type="NCBI Taxonomy" id="279446"/>
    <lineage>
        <taxon>Bacteria</taxon>
        <taxon>Bacillati</taxon>
        <taxon>Bacillota</taxon>
        <taxon>Bacilli</taxon>
        <taxon>Bacillales</taxon>
        <taxon>Bacillaceae</taxon>
        <taxon>Aquibacillus</taxon>
    </lineage>
</organism>
<comment type="caution">
    <text evidence="2">The sequence shown here is derived from an EMBL/GenBank/DDBJ whole genome shotgun (WGS) entry which is preliminary data.</text>
</comment>
<evidence type="ECO:0000313" key="2">
    <source>
        <dbReference type="EMBL" id="MDC3420937.1"/>
    </source>
</evidence>
<dbReference type="AlphaFoldDB" id="A0A9X4AIA1"/>
<sequence>MTLPVNFDHNEIVILIGLIASFIIVCWLPKRFSLSFSVLVFLFATTIARLSDHLISGSIVDLYDVMDSGKYEIFDLLTYIYYGPFAYFFIYVYDKFNIKGLRTVLYIIVCTVLATLFEGFHVFMEVFQYKGWHLWYSFSFYLIIQPITLIFYHFLKRLYDKR</sequence>
<protein>
    <submittedName>
        <fullName evidence="2">Uncharacterized protein</fullName>
    </submittedName>
</protein>
<keyword evidence="3" id="KW-1185">Reference proteome</keyword>
<name>A0A9X4AIA1_9BACI</name>
<feature type="transmembrane region" description="Helical" evidence="1">
    <location>
        <begin position="12"/>
        <end position="29"/>
    </location>
</feature>
<feature type="transmembrane region" description="Helical" evidence="1">
    <location>
        <begin position="76"/>
        <end position="93"/>
    </location>
</feature>
<accession>A0A9X4AIA1</accession>
<evidence type="ECO:0000313" key="3">
    <source>
        <dbReference type="Proteomes" id="UP001145072"/>
    </source>
</evidence>
<keyword evidence="1" id="KW-0812">Transmembrane</keyword>
<dbReference type="EMBL" id="JAMQJZ010000008">
    <property type="protein sequence ID" value="MDC3420937.1"/>
    <property type="molecule type" value="Genomic_DNA"/>
</dbReference>
<evidence type="ECO:0000256" key="1">
    <source>
        <dbReference type="SAM" id="Phobius"/>
    </source>
</evidence>
<keyword evidence="1" id="KW-1133">Transmembrane helix</keyword>
<feature type="transmembrane region" description="Helical" evidence="1">
    <location>
        <begin position="36"/>
        <end position="56"/>
    </location>
</feature>
<feature type="transmembrane region" description="Helical" evidence="1">
    <location>
        <begin position="135"/>
        <end position="155"/>
    </location>
</feature>
<dbReference type="Proteomes" id="UP001145072">
    <property type="component" value="Unassembled WGS sequence"/>
</dbReference>
<feature type="transmembrane region" description="Helical" evidence="1">
    <location>
        <begin position="105"/>
        <end position="123"/>
    </location>
</feature>